<dbReference type="PROSITE" id="PS50294">
    <property type="entry name" value="WD_REPEATS_REGION"/>
    <property type="match status" value="3"/>
</dbReference>
<feature type="region of interest" description="Disordered" evidence="7">
    <location>
        <begin position="646"/>
        <end position="665"/>
    </location>
</feature>
<dbReference type="InterPro" id="IPR051865">
    <property type="entry name" value="WD-repeat_CDT2_adapter"/>
</dbReference>
<keyword evidence="9" id="KW-1185">Reference proteome</keyword>
<dbReference type="GO" id="GO:0005634">
    <property type="term" value="C:nucleus"/>
    <property type="evidence" value="ECO:0007669"/>
    <property type="project" value="TreeGrafter"/>
</dbReference>
<proteinExistence type="inferred from homology"/>
<dbReference type="SMART" id="SM00320">
    <property type="entry name" value="WD40"/>
    <property type="match status" value="7"/>
</dbReference>
<feature type="repeat" description="WD" evidence="6">
    <location>
        <begin position="98"/>
        <end position="132"/>
    </location>
</feature>
<organism evidence="8 9">
    <name type="scientific">Cryptotermes secundus</name>
    <dbReference type="NCBI Taxonomy" id="105785"/>
    <lineage>
        <taxon>Eukaryota</taxon>
        <taxon>Metazoa</taxon>
        <taxon>Ecdysozoa</taxon>
        <taxon>Arthropoda</taxon>
        <taxon>Hexapoda</taxon>
        <taxon>Insecta</taxon>
        <taxon>Pterygota</taxon>
        <taxon>Neoptera</taxon>
        <taxon>Polyneoptera</taxon>
        <taxon>Dictyoptera</taxon>
        <taxon>Blattodea</taxon>
        <taxon>Blattoidea</taxon>
        <taxon>Termitoidae</taxon>
        <taxon>Kalotermitidae</taxon>
        <taxon>Cryptotermitinae</taxon>
        <taxon>Cryptotermes</taxon>
    </lineage>
</organism>
<feature type="repeat" description="WD" evidence="6">
    <location>
        <begin position="401"/>
        <end position="435"/>
    </location>
</feature>
<feature type="repeat" description="WD" evidence="6">
    <location>
        <begin position="370"/>
        <end position="399"/>
    </location>
</feature>
<comment type="caution">
    <text evidence="8">The sequence shown here is derived from an EMBL/GenBank/DDBJ whole genome shotgun (WGS) entry which is preliminary data.</text>
</comment>
<dbReference type="GO" id="GO:0043161">
    <property type="term" value="P:proteasome-mediated ubiquitin-dependent protein catabolic process"/>
    <property type="evidence" value="ECO:0007669"/>
    <property type="project" value="TreeGrafter"/>
</dbReference>
<evidence type="ECO:0000256" key="6">
    <source>
        <dbReference type="PROSITE-ProRule" id="PRU00221"/>
    </source>
</evidence>
<dbReference type="AlphaFoldDB" id="A0A2J7PMJ9"/>
<dbReference type="InterPro" id="IPR001680">
    <property type="entry name" value="WD40_rpt"/>
</dbReference>
<feature type="region of interest" description="Disordered" evidence="7">
    <location>
        <begin position="235"/>
        <end position="260"/>
    </location>
</feature>
<dbReference type="PANTHER" id="PTHR22852">
    <property type="entry name" value="LETHAL 2 DENTICLELESS PROTEIN RETINOIC ACID-REGULATED NUCLEAR MATRIX-ASSOCIATED PROTEIN"/>
    <property type="match status" value="1"/>
</dbReference>
<accession>A0A2J7PMJ9</accession>
<dbReference type="PROSITE" id="PS00678">
    <property type="entry name" value="WD_REPEATS_1"/>
    <property type="match status" value="1"/>
</dbReference>
<name>A0A2J7PMJ9_9NEOP</name>
<dbReference type="EMBL" id="NEVH01023983">
    <property type="protein sequence ID" value="PNF17564.1"/>
    <property type="molecule type" value="Genomic_DNA"/>
</dbReference>
<dbReference type="GO" id="GO:0030674">
    <property type="term" value="F:protein-macromolecule adaptor activity"/>
    <property type="evidence" value="ECO:0007669"/>
    <property type="project" value="TreeGrafter"/>
</dbReference>
<dbReference type="Proteomes" id="UP000235965">
    <property type="component" value="Unassembled WGS sequence"/>
</dbReference>
<keyword evidence="4" id="KW-0833">Ubl conjugation pathway</keyword>
<evidence type="ECO:0000256" key="5">
    <source>
        <dbReference type="ARBA" id="ARBA00038344"/>
    </source>
</evidence>
<evidence type="ECO:0000256" key="2">
    <source>
        <dbReference type="ARBA" id="ARBA00022574"/>
    </source>
</evidence>
<dbReference type="STRING" id="105785.A0A2J7PMJ9"/>
<dbReference type="InterPro" id="IPR015943">
    <property type="entry name" value="WD40/YVTN_repeat-like_dom_sf"/>
</dbReference>
<feature type="repeat" description="WD" evidence="6">
    <location>
        <begin position="142"/>
        <end position="180"/>
    </location>
</feature>
<evidence type="ECO:0000256" key="7">
    <source>
        <dbReference type="SAM" id="MobiDB-lite"/>
    </source>
</evidence>
<keyword evidence="3" id="KW-0677">Repeat</keyword>
<dbReference type="Pfam" id="PF00400">
    <property type="entry name" value="WD40"/>
    <property type="match status" value="5"/>
</dbReference>
<feature type="compositionally biased region" description="Polar residues" evidence="7">
    <location>
        <begin position="235"/>
        <end position="249"/>
    </location>
</feature>
<dbReference type="InterPro" id="IPR036322">
    <property type="entry name" value="WD40_repeat_dom_sf"/>
</dbReference>
<dbReference type="PANTHER" id="PTHR22852:SF0">
    <property type="entry name" value="DENTICLELESS PROTEIN HOMOLOG"/>
    <property type="match status" value="1"/>
</dbReference>
<reference evidence="8 9" key="1">
    <citation type="submission" date="2017-12" db="EMBL/GenBank/DDBJ databases">
        <title>Hemimetabolous genomes reveal molecular basis of termite eusociality.</title>
        <authorList>
            <person name="Harrison M.C."/>
            <person name="Jongepier E."/>
            <person name="Robertson H.M."/>
            <person name="Arning N."/>
            <person name="Bitard-Feildel T."/>
            <person name="Chao H."/>
            <person name="Childers C.P."/>
            <person name="Dinh H."/>
            <person name="Doddapaneni H."/>
            <person name="Dugan S."/>
            <person name="Gowin J."/>
            <person name="Greiner C."/>
            <person name="Han Y."/>
            <person name="Hu H."/>
            <person name="Hughes D.S.T."/>
            <person name="Huylmans A.-K."/>
            <person name="Kemena C."/>
            <person name="Kremer L.P.M."/>
            <person name="Lee S.L."/>
            <person name="Lopez-Ezquerra A."/>
            <person name="Mallet L."/>
            <person name="Monroy-Kuhn J.M."/>
            <person name="Moser A."/>
            <person name="Murali S.C."/>
            <person name="Muzny D.M."/>
            <person name="Otani S."/>
            <person name="Piulachs M.-D."/>
            <person name="Poelchau M."/>
            <person name="Qu J."/>
            <person name="Schaub F."/>
            <person name="Wada-Katsumata A."/>
            <person name="Worley K.C."/>
            <person name="Xie Q."/>
            <person name="Ylla G."/>
            <person name="Poulsen M."/>
            <person name="Gibbs R.A."/>
            <person name="Schal C."/>
            <person name="Richards S."/>
            <person name="Belles X."/>
            <person name="Korb J."/>
            <person name="Bornberg-Bauer E."/>
        </authorList>
    </citation>
    <scope>NUCLEOTIDE SEQUENCE [LARGE SCALE GENOMIC DNA]</scope>
    <source>
        <tissue evidence="8">Whole body</tissue>
    </source>
</reference>
<dbReference type="OrthoDB" id="2096344at2759"/>
<dbReference type="PROSITE" id="PS50082">
    <property type="entry name" value="WD_REPEATS_2"/>
    <property type="match status" value="5"/>
</dbReference>
<dbReference type="InterPro" id="IPR019775">
    <property type="entry name" value="WD40_repeat_CS"/>
</dbReference>
<dbReference type="GO" id="GO:0007095">
    <property type="term" value="P:mitotic G2 DNA damage checkpoint signaling"/>
    <property type="evidence" value="ECO:0007669"/>
    <property type="project" value="TreeGrafter"/>
</dbReference>
<gene>
    <name evidence="8" type="primary">l(2)dtl</name>
    <name evidence="8" type="ORF">B7P43_G15180</name>
</gene>
<feature type="repeat" description="WD" evidence="6">
    <location>
        <begin position="258"/>
        <end position="299"/>
    </location>
</feature>
<feature type="region of interest" description="Disordered" evidence="7">
    <location>
        <begin position="459"/>
        <end position="482"/>
    </location>
</feature>
<dbReference type="FunCoup" id="A0A2J7PMJ9">
    <property type="interactions" value="550"/>
</dbReference>
<comment type="pathway">
    <text evidence="1">Protein modification; protein ubiquitination.</text>
</comment>
<evidence type="ECO:0000313" key="8">
    <source>
        <dbReference type="EMBL" id="PNF17564.1"/>
    </source>
</evidence>
<evidence type="ECO:0000256" key="3">
    <source>
        <dbReference type="ARBA" id="ARBA00022737"/>
    </source>
</evidence>
<dbReference type="SUPFAM" id="SSF50978">
    <property type="entry name" value="WD40 repeat-like"/>
    <property type="match status" value="1"/>
</dbReference>
<evidence type="ECO:0000256" key="1">
    <source>
        <dbReference type="ARBA" id="ARBA00004906"/>
    </source>
</evidence>
<keyword evidence="2 6" id="KW-0853">WD repeat</keyword>
<evidence type="ECO:0000256" key="4">
    <source>
        <dbReference type="ARBA" id="ARBA00022786"/>
    </source>
</evidence>
<dbReference type="InParanoid" id="A0A2J7PMJ9"/>
<comment type="similarity">
    <text evidence="5">Belongs to the WD repeat cdt2 family.</text>
</comment>
<evidence type="ECO:0000313" key="9">
    <source>
        <dbReference type="Proteomes" id="UP000235965"/>
    </source>
</evidence>
<protein>
    <submittedName>
        <fullName evidence="8">Protein lethal(2)denticleless</fullName>
    </submittedName>
</protein>
<dbReference type="Gene3D" id="2.130.10.10">
    <property type="entry name" value="YVTN repeat-like/Quinoprotein amine dehydrogenase"/>
    <property type="match status" value="2"/>
</dbReference>
<sequence length="718" mass="80476">MDFMNALYKRETGRRTMNSYDFAIRRLKCYDCDEFCGIYPNNYGQSNPESLVFACQFCCKANYQHWLALANEDGMIAIQDTKLKSKRWKSGEIYAEGTQAHHNAIFDLAWMEEELKLVSVSGDHTAVLWDVSITPWRQLRQFRGHTRSVKTVVFRPQDKAVFATGARDGMIMVWDTRSNQGPLWDKPDNFISNSHHALGSAVFATGARDGMIMVWDTRSNQGPLWDKPDNFISNSHHALGSGTPSNTGSRSRRNKSMPASRANSITSLVFQDEDRLISCGAGDGLIKVWDLRKNYSAYKREPLPCHTLPYHGRTSQNGFTNLVLDPGKLKLYASCMDNVIYCYNVATYETTPIATFIGHQSSTFYVKSCLSPDGLYLASGSSDEHAYIWNTQGLKTPVTSLVGHRAEVTCVQWCPVGDTKIATCSDDARHRIWRVGCEFEDDNYPEMLRGRALTPKITHRDEENTRGVVETSPCASKTSTGDQERTPDFVCSDVILPDTSCWKCNGKGQTTSPCATCLCVLRRKSPRTKRRLEDSLDDGASCSFGRHSKHTVLSPVREGNQESRVGLETRARRLFSPCKHNLSNKSPTSNWETDTKTASEAILSSPTLNLPNYVLDGTSPHHHCSPNARLKENVDWLTKLRKERTNSGESCNYPSAHVTPKRRLTRSRSHEISKGISLKGNSETLWRFFRVAGKSNGELLNFAAAQGDSSPKVLTIEP</sequence>